<reference evidence="4 5" key="1">
    <citation type="journal article" date="2015" name="Phytopathology">
        <title>Genomes of Candidatus Liberibacter solanacearum haplotype A from New Zealand and the USA suggest significant genome plasticity in the species.</title>
        <authorList>
            <person name="Thompson S.M."/>
            <person name="Johnson C.P."/>
            <person name="Lu A.Y."/>
            <person name="Frampton R.A."/>
            <person name="Sullivan K.L."/>
            <person name="Fiers M.W."/>
            <person name="Crowhurst R.N."/>
            <person name="Pitman A.R."/>
            <person name="Scott I."/>
            <person name="Gudmestad N.C."/>
            <person name="Smith G.R."/>
        </authorList>
    </citation>
    <scope>NUCLEOTIDE SEQUENCE [LARGE SCALE GENOMIC DNA]</scope>
    <source>
        <strain evidence="4 5">LsoNZ1</strain>
    </source>
</reference>
<evidence type="ECO:0000256" key="2">
    <source>
        <dbReference type="SAM" id="SignalP"/>
    </source>
</evidence>
<keyword evidence="2" id="KW-0732">Signal</keyword>
<evidence type="ECO:0000256" key="1">
    <source>
        <dbReference type="SAM" id="MobiDB-lite"/>
    </source>
</evidence>
<sequence>MARIQIALVLSTIMIAYSYPAFSNDETNKNDPSANRQRPILPSKHAKEEKKPILKPLQHEKKGAKPTPPLKHARPEKRRNEIQKNATKPRTTNTPFPQPVTNDEKRIRIAIGQSIVLKFDSIPSEVIIGNDQITDVLALEKEKSIVITGKKSGLTNIIVLGAGNKVLLETDILSYPNEHDTVRVYTPEKLSFLSCTPRCLPNSENL</sequence>
<feature type="region of interest" description="Disordered" evidence="1">
    <location>
        <begin position="22"/>
        <end position="104"/>
    </location>
</feature>
<dbReference type="Proteomes" id="UP000033731">
    <property type="component" value="Unassembled WGS sequence"/>
</dbReference>
<feature type="signal peptide" evidence="2">
    <location>
        <begin position="1"/>
        <end position="23"/>
    </location>
</feature>
<organism evidence="4 5">
    <name type="scientific">Candidatus Liberibacter solanacearum</name>
    <dbReference type="NCBI Taxonomy" id="556287"/>
    <lineage>
        <taxon>Bacteria</taxon>
        <taxon>Pseudomonadati</taxon>
        <taxon>Pseudomonadota</taxon>
        <taxon>Alphaproteobacteria</taxon>
        <taxon>Hyphomicrobiales</taxon>
        <taxon>Rhizobiaceae</taxon>
        <taxon>Liberibacter</taxon>
    </lineage>
</organism>
<proteinExistence type="predicted"/>
<evidence type="ECO:0000313" key="4">
    <source>
        <dbReference type="EMBL" id="KJZ82071.1"/>
    </source>
</evidence>
<feature type="compositionally biased region" description="Polar residues" evidence="1">
    <location>
        <begin position="83"/>
        <end position="101"/>
    </location>
</feature>
<keyword evidence="5" id="KW-1185">Reference proteome</keyword>
<dbReference type="PATRIC" id="fig|556287.9.peg.832"/>
<dbReference type="Pfam" id="PF13629">
    <property type="entry name" value="T2SS-T3SS_pil_N"/>
    <property type="match status" value="1"/>
</dbReference>
<evidence type="ECO:0000313" key="5">
    <source>
        <dbReference type="Proteomes" id="UP000033731"/>
    </source>
</evidence>
<feature type="compositionally biased region" description="Basic and acidic residues" evidence="1">
    <location>
        <begin position="45"/>
        <end position="63"/>
    </location>
</feature>
<name>A0A095BEZ7_9HYPH</name>
<protein>
    <submittedName>
        <fullName evidence="4">Secretin RcpA/CpaC-like protein, associated with Flp pilus assembly</fullName>
    </submittedName>
</protein>
<feature type="chain" id="PRO_5009749917" evidence="2">
    <location>
        <begin position="24"/>
        <end position="206"/>
    </location>
</feature>
<comment type="caution">
    <text evidence="4">The sequence shown here is derived from an EMBL/GenBank/DDBJ whole genome shotgun (WGS) entry which is preliminary data.</text>
</comment>
<evidence type="ECO:0000259" key="3">
    <source>
        <dbReference type="Pfam" id="PF13629"/>
    </source>
</evidence>
<dbReference type="AlphaFoldDB" id="A0A095BEZ7"/>
<accession>A0A095BEZ7</accession>
<dbReference type="RefSeq" id="WP_034442521.1">
    <property type="nucleotide sequence ID" value="NZ_JMTK01000002.1"/>
</dbReference>
<dbReference type="InterPro" id="IPR032789">
    <property type="entry name" value="T2SS-T3SS_pil_N"/>
</dbReference>
<gene>
    <name evidence="4" type="ORF">DJ66_0805</name>
</gene>
<dbReference type="EMBL" id="JMTK01000002">
    <property type="protein sequence ID" value="KJZ82071.1"/>
    <property type="molecule type" value="Genomic_DNA"/>
</dbReference>
<feature type="domain" description="Pilus formation protein N-terminal" evidence="3">
    <location>
        <begin position="105"/>
        <end position="172"/>
    </location>
</feature>